<gene>
    <name evidence="3" type="primary">LOC130467185</name>
</gene>
<feature type="signal peptide" evidence="1">
    <location>
        <begin position="1"/>
        <end position="26"/>
    </location>
</feature>
<dbReference type="Proteomes" id="UP000813463">
    <property type="component" value="Chromosome 2"/>
</dbReference>
<feature type="chain" id="PRO_5045428725" description="Granulins domain-containing protein" evidence="1">
    <location>
        <begin position="27"/>
        <end position="102"/>
    </location>
</feature>
<dbReference type="GeneID" id="130467185"/>
<proteinExistence type="predicted"/>
<keyword evidence="2" id="KW-1185">Reference proteome</keyword>
<name>A0ABM3R7I8_SPIOL</name>
<reference evidence="3" key="2">
    <citation type="submission" date="2025-08" db="UniProtKB">
        <authorList>
            <consortium name="RefSeq"/>
        </authorList>
    </citation>
    <scope>IDENTIFICATION</scope>
    <source>
        <tissue evidence="3">Leaf</tissue>
    </source>
</reference>
<evidence type="ECO:0000313" key="2">
    <source>
        <dbReference type="Proteomes" id="UP000813463"/>
    </source>
</evidence>
<reference evidence="2" key="1">
    <citation type="journal article" date="2021" name="Nat. Commun.">
        <title>Genomic analyses provide insights into spinach domestication and the genetic basis of agronomic traits.</title>
        <authorList>
            <person name="Cai X."/>
            <person name="Sun X."/>
            <person name="Xu C."/>
            <person name="Sun H."/>
            <person name="Wang X."/>
            <person name="Ge C."/>
            <person name="Zhang Z."/>
            <person name="Wang Q."/>
            <person name="Fei Z."/>
            <person name="Jiao C."/>
            <person name="Wang Q."/>
        </authorList>
    </citation>
    <scope>NUCLEOTIDE SEQUENCE [LARGE SCALE GENOMIC DNA]</scope>
    <source>
        <strain evidence="2">cv. Varoflay</strain>
    </source>
</reference>
<dbReference type="RefSeq" id="XP_056691587.1">
    <property type="nucleotide sequence ID" value="XM_056835609.1"/>
</dbReference>
<evidence type="ECO:0008006" key="4">
    <source>
        <dbReference type="Google" id="ProtNLM"/>
    </source>
</evidence>
<accession>A0ABM3R7I8</accession>
<evidence type="ECO:0000256" key="1">
    <source>
        <dbReference type="SAM" id="SignalP"/>
    </source>
</evidence>
<evidence type="ECO:0000313" key="3">
    <source>
        <dbReference type="RefSeq" id="XP_056691587.1"/>
    </source>
</evidence>
<sequence>MGRKDIQLAGFLFLATVMMQMVYVNACIIEGGICTATPGECCQTPKELSCWKDPTDPTGIRKICTNCESHPGHPCIPGERECCTDSGLTCANIGGDNYECKL</sequence>
<protein>
    <recommendedName>
        <fullName evidence="4">Granulins domain-containing protein</fullName>
    </recommendedName>
</protein>
<keyword evidence="1" id="KW-0732">Signal</keyword>
<organism evidence="2 3">
    <name type="scientific">Spinacia oleracea</name>
    <name type="common">Spinach</name>
    <dbReference type="NCBI Taxonomy" id="3562"/>
    <lineage>
        <taxon>Eukaryota</taxon>
        <taxon>Viridiplantae</taxon>
        <taxon>Streptophyta</taxon>
        <taxon>Embryophyta</taxon>
        <taxon>Tracheophyta</taxon>
        <taxon>Spermatophyta</taxon>
        <taxon>Magnoliopsida</taxon>
        <taxon>eudicotyledons</taxon>
        <taxon>Gunneridae</taxon>
        <taxon>Pentapetalae</taxon>
        <taxon>Caryophyllales</taxon>
        <taxon>Chenopodiaceae</taxon>
        <taxon>Chenopodioideae</taxon>
        <taxon>Anserineae</taxon>
        <taxon>Spinacia</taxon>
    </lineage>
</organism>